<gene>
    <name evidence="3" type="ORF">F0145_22605</name>
</gene>
<organism evidence="3 4">
    <name type="scientific">Adhaeribacter rhizoryzae</name>
    <dbReference type="NCBI Taxonomy" id="2607907"/>
    <lineage>
        <taxon>Bacteria</taxon>
        <taxon>Pseudomonadati</taxon>
        <taxon>Bacteroidota</taxon>
        <taxon>Cytophagia</taxon>
        <taxon>Cytophagales</taxon>
        <taxon>Hymenobacteraceae</taxon>
        <taxon>Adhaeribacter</taxon>
    </lineage>
</organism>
<keyword evidence="1" id="KW-1133">Transmembrane helix</keyword>
<keyword evidence="4" id="KW-1185">Reference proteome</keyword>
<dbReference type="PANTHER" id="PTHR40763">
    <property type="entry name" value="MEMBRANE PROTEIN-RELATED"/>
    <property type="match status" value="1"/>
</dbReference>
<dbReference type="PANTHER" id="PTHR40763:SF5">
    <property type="entry name" value="MEMBRANE PROTEIN"/>
    <property type="match status" value="1"/>
</dbReference>
<feature type="transmembrane region" description="Helical" evidence="1">
    <location>
        <begin position="87"/>
        <end position="105"/>
    </location>
</feature>
<proteinExistence type="predicted"/>
<comment type="caution">
    <text evidence="3">The sequence shown here is derived from an EMBL/GenBank/DDBJ whole genome shotgun (WGS) entry which is preliminary data.</text>
</comment>
<dbReference type="AlphaFoldDB" id="A0A5M6D5X5"/>
<evidence type="ECO:0000313" key="4">
    <source>
        <dbReference type="Proteomes" id="UP000323426"/>
    </source>
</evidence>
<keyword evidence="1" id="KW-0472">Membrane</keyword>
<feature type="transmembrane region" description="Helical" evidence="1">
    <location>
        <begin position="12"/>
        <end position="29"/>
    </location>
</feature>
<evidence type="ECO:0000259" key="2">
    <source>
        <dbReference type="Pfam" id="PF22570"/>
    </source>
</evidence>
<dbReference type="EMBL" id="VWSF01000026">
    <property type="protein sequence ID" value="KAA5540605.1"/>
    <property type="molecule type" value="Genomic_DNA"/>
</dbReference>
<keyword evidence="1" id="KW-0812">Transmembrane</keyword>
<accession>A0A5M6D5X5</accession>
<evidence type="ECO:0000256" key="1">
    <source>
        <dbReference type="SAM" id="Phobius"/>
    </source>
</evidence>
<name>A0A5M6D5X5_9BACT</name>
<feature type="transmembrane region" description="Helical" evidence="1">
    <location>
        <begin position="64"/>
        <end position="81"/>
    </location>
</feature>
<protein>
    <recommendedName>
        <fullName evidence="2">LiaF transmembrane domain-containing protein</fullName>
    </recommendedName>
</protein>
<dbReference type="RefSeq" id="WP_150092280.1">
    <property type="nucleotide sequence ID" value="NZ_VWSF01000026.1"/>
</dbReference>
<feature type="domain" description="LiaF transmembrane" evidence="2">
    <location>
        <begin position="16"/>
        <end position="110"/>
    </location>
</feature>
<sequence>MQNTPTPRSNSGKAMAGLILIAVGAVLLLSRLDFFFFPGWLFSWPMILIVIGLFIGAKHQYRNPAWIVLVGLGTVFLMERFYPSINFSRFIWPILFILFGVYMIFGRRRSHRYQNWPDPNGNIPINGPIGPGGFNNTTASADAPFTGSAAATDYAGSPYNATGNSANYAGGAYSSDYLSSTSIFGGVKKIIISKNFQGGEIVTFLGGADINLSQADIKGRVILDVTQVLGGTKIIVPPHWDVISEVSAVFGGVEDKRFLQPGTIDHSKVLIIRGTSLLGGIDIRSY</sequence>
<evidence type="ECO:0000313" key="3">
    <source>
        <dbReference type="EMBL" id="KAA5540605.1"/>
    </source>
</evidence>
<dbReference type="Pfam" id="PF22570">
    <property type="entry name" value="LiaF-TM"/>
    <property type="match status" value="1"/>
</dbReference>
<dbReference type="InterPro" id="IPR054331">
    <property type="entry name" value="LiaF_TM"/>
</dbReference>
<dbReference type="Proteomes" id="UP000323426">
    <property type="component" value="Unassembled WGS sequence"/>
</dbReference>
<reference evidence="3 4" key="1">
    <citation type="submission" date="2019-09" db="EMBL/GenBank/DDBJ databases">
        <title>Genome sequence and assembly of Adhaeribacter sp.</title>
        <authorList>
            <person name="Chhetri G."/>
        </authorList>
    </citation>
    <scope>NUCLEOTIDE SEQUENCE [LARGE SCALE GENOMIC DNA]</scope>
    <source>
        <strain evidence="3 4">DK36</strain>
    </source>
</reference>
<feature type="transmembrane region" description="Helical" evidence="1">
    <location>
        <begin position="35"/>
        <end position="57"/>
    </location>
</feature>